<dbReference type="InterPro" id="IPR050628">
    <property type="entry name" value="SNF2_RAD54_helicase_TF"/>
</dbReference>
<keyword evidence="1" id="KW-0489">Methyltransferase</keyword>
<proteinExistence type="predicted"/>
<feature type="domain" description="Helicase C-terminal" evidence="7">
    <location>
        <begin position="1839"/>
        <end position="2002"/>
    </location>
</feature>
<dbReference type="GO" id="GO:0032259">
    <property type="term" value="P:methylation"/>
    <property type="evidence" value="ECO:0007669"/>
    <property type="project" value="UniProtKB-KW"/>
</dbReference>
<dbReference type="GO" id="GO:0008168">
    <property type="term" value="F:methyltransferase activity"/>
    <property type="evidence" value="ECO:0007669"/>
    <property type="project" value="UniProtKB-KW"/>
</dbReference>
<feature type="compositionally biased region" description="Low complexity" evidence="6">
    <location>
        <begin position="2224"/>
        <end position="2235"/>
    </location>
</feature>
<sequence>MPPKRKSCAADSDDEGGGRSGRADHLDLTLPPLHNIHDIFADMVSRNVDPLASVIKRLDRPLKIATMCSGTESPILALRLIFRALEEQTGVKAELDHVFSAEIEPFKQAYIERNFAPPLLFRDVVEFENDKARTAYGSFAEVPLDADMLIAGTSCVDFSNLNNRQKELDELKGGESTRTFFGMYRWVQKARPKIVILENVSGAPWTGMEKWFDAIDYATAVVRLDTKKFYIPHTRSRGYLVAFPRAKKGGAGFFDNKQRSADDLVERWRAKLKANERPASSPAELFLLESDDPRVHRARQELSHQKVNADGKKRDTVDWGRCEQRHSIARQVEKLGPKRPLTSWQTAGGRPTLPDGAWQDWAEAQTERVLDLMDISYLRQARLGVDITYKSAIWNLSQNVDRTTASKLFGITPCLTPNMIPYLTNRGGPVVGVEALALQGLPIDELLLTRENTDQLADLAGNAMSSTVVGTAMLCALLVAGNTLEPGKKGKDDDEDGDAAMDGANGKTAPPTDADLEARMRGGERLVEHPVDLASYQPAPADLLARAHSCSCEGSSGTSEHAISKCDGCGQSACAAHQGKPEHRYKAVEREREDPIQFEAALKELLPMRVTVPGFHREEMTRVRERAVEKGGTVQDKTIERYLDVVADALGSAEFHFSQVVRRQHWTAIYTSEKARLELFFGEAELEWRIFVHPPREVAMLDPLSLQLAQPIARIKVSPGASDLLGGQWDFSIPLADKSTTIALEYGELVESWRKRLGLDEFDEEKRPKTIKMTFKGDKALLDRQIDGTYELEAECGTATNSLYRRVEPADATPLYFFYDPSAYLEAVHDRFVFAETCERTQTVRPLIAALEPKWRLNGTRESGDGNDKVCAPVSPALEPSISISHMWMPLPGSKLVRGANDVNEASQFSTIQTGFQLSIEDDKCQQAETLLEAHVPLAQRPSDIWANEHWHEVDLQHEGAEVFSKLGWMLARIPNWQALCDWQAVDTSSIPEHVCQACAPAFPKVEWLRRFELFGTSRWTVKVAAREDGREAAAYEARLKSRPAPIVVHTRQVGTDFHLKIALNALPATTVERFSPASPTVEWRLVTGASGDLGRESNVLFTLQSNRHNPEAPNPDMFSKFQLRKEQRRSLHWMIEQEANPKPWIEEEVAETLLPQLGWRAEAKARREVKICGGVVADAVGYGKTAITLALVASRRKEDAKLPEIDDRVPLKATLVVVPKHLAKQWPSEISKFTGSKLKVIAIENQAHLKKYTVEDFQNADIVVAAQSLLSSSIFWPYLADFAASPVDIKTDKKAGRYFRHCVSESMKALGKQVKRIKDNGTKAAHDMIKEARKNRSEITQTETVLNRKKANAASKGKKAVEPKLPPKPKSFGRAAAETVDDDPWDLKEKSVRKDWTQIQGPPLAMFEWARVVLDEFSYIDGSELVGIHTCRGRARWILSGTPPLRDFSEVKSIASLLNVHLGIDDEAEGVADAVKTRNSEATSAEAFRSFCDVRTRAWHKRLLDQFARQNIAEIDEIPLDTELVGVRLPGAEMAIYRELEHHLQSIDPALAKLSKIKAEKQSDRDRRLREALGQSKTPEEALLKRCSHFSLDLDEDQLKDSEAPDVCDFIHDLRERQLEDCKKQVERHILATAFMYRKCISRGFFDDNSAHRNNFPTWVNALYTSGFGDIEADGCLKELAALAGCEDGEVGDSGKAPREADVKRFNADHRSGKKNKDDSDDDGPALSLSDWSAARVVMLRDAVVQLKRLVDELVGRYRSARYFDQVRKVLRTADKETDDDVAILSCCGHHGPLAEVKEAARFQKCVEPSCGSLPSSSNILTAESLGSDRDSGHFGYKLETLVTLIKETPKDDRVLVFVQFEDLFDKVHEALSVYNIPTSIMRGTSSQQSKVLSDFQTEKKRSDLKVLLLLATDSSSSGANLTSANWAFFVSPLYTDSKAKYKALATQAIGRIHRYGQAKTAKVIHLLTHATKDIDVFEERNDCVVEKVIANQPDQRGEIVNPRRERTGKWEKREVKAKKAAIKKGAAAKAKKDDTDDEDEAVVASSDEETKKARKKAAPVSKGKSKAPAAKSRSKGKTIVVDDSDDVSVDDSSEDESDEEESAEETGDDNSEVGNDSDDFRMARATSGSPTPARPKNPRRSTASTAKVVIESSEDETDDDDIIIEEPARKRVKTMSKASPPKKNAQPVKRKRVIASESEDDEPAPAASKVNGKGKGKAKETASSSQSQAPPAAKKARTSMTVEIPPPTQKQRNMLDYFGGPSPTKKKRASSPAVKDTSSVKKAARAATAESSLASGSASKASTPRLAGSDDKETDDGATALTTPADELMRELGDDGTADKVEDVVEESSGEAEV</sequence>
<dbReference type="GO" id="GO:0008094">
    <property type="term" value="F:ATP-dependent activity, acting on DNA"/>
    <property type="evidence" value="ECO:0007669"/>
    <property type="project" value="TreeGrafter"/>
</dbReference>
<feature type="compositionally biased region" description="Acidic residues" evidence="6">
    <location>
        <begin position="2346"/>
        <end position="2356"/>
    </location>
</feature>
<gene>
    <name evidence="8" type="ORF">Rhopal_001190-T1</name>
</gene>
<evidence type="ECO:0000256" key="5">
    <source>
        <dbReference type="ARBA" id="ARBA00022840"/>
    </source>
</evidence>
<evidence type="ECO:0000313" key="9">
    <source>
        <dbReference type="Proteomes" id="UP001342314"/>
    </source>
</evidence>
<evidence type="ECO:0000256" key="1">
    <source>
        <dbReference type="ARBA" id="ARBA00022603"/>
    </source>
</evidence>
<organism evidence="8 9">
    <name type="scientific">Rhodotorula paludigena</name>
    <dbReference type="NCBI Taxonomy" id="86838"/>
    <lineage>
        <taxon>Eukaryota</taxon>
        <taxon>Fungi</taxon>
        <taxon>Dikarya</taxon>
        <taxon>Basidiomycota</taxon>
        <taxon>Pucciniomycotina</taxon>
        <taxon>Microbotryomycetes</taxon>
        <taxon>Sporidiobolales</taxon>
        <taxon>Sporidiobolaceae</taxon>
        <taxon>Rhodotorula</taxon>
    </lineage>
</organism>
<dbReference type="Proteomes" id="UP001342314">
    <property type="component" value="Unassembled WGS sequence"/>
</dbReference>
<evidence type="ECO:0000313" key="8">
    <source>
        <dbReference type="EMBL" id="GJN88225.1"/>
    </source>
</evidence>
<comment type="caution">
    <text evidence="8">The sequence shown here is derived from an EMBL/GenBank/DDBJ whole genome shotgun (WGS) entry which is preliminary data.</text>
</comment>
<feature type="region of interest" description="Disordered" evidence="6">
    <location>
        <begin position="1"/>
        <end position="26"/>
    </location>
</feature>
<feature type="compositionally biased region" description="Low complexity" evidence="6">
    <location>
        <begin position="2060"/>
        <end position="2073"/>
    </location>
</feature>
<feature type="compositionally biased region" description="Basic and acidic residues" evidence="6">
    <location>
        <begin position="1697"/>
        <end position="1719"/>
    </location>
</feature>
<feature type="compositionally biased region" description="Acidic residues" evidence="6">
    <location>
        <begin position="2084"/>
        <end position="2119"/>
    </location>
</feature>
<protein>
    <recommendedName>
        <fullName evidence="7">Helicase C-terminal domain-containing protein</fullName>
    </recommendedName>
</protein>
<feature type="region of interest" description="Disordered" evidence="6">
    <location>
        <begin position="1998"/>
        <end position="2356"/>
    </location>
</feature>
<keyword evidence="9" id="KW-1185">Reference proteome</keyword>
<dbReference type="PANTHER" id="PTHR45626">
    <property type="entry name" value="TRANSCRIPTION TERMINATION FACTOR 2-RELATED"/>
    <property type="match status" value="1"/>
</dbReference>
<reference evidence="8 9" key="1">
    <citation type="submission" date="2021-12" db="EMBL/GenBank/DDBJ databases">
        <title>High titer production of polyol ester of fatty acids by Rhodotorula paludigena BS15 towards product separation-free biomass refinery.</title>
        <authorList>
            <person name="Mano J."/>
            <person name="Ono H."/>
            <person name="Tanaka T."/>
            <person name="Naito K."/>
            <person name="Sushida H."/>
            <person name="Ike M."/>
            <person name="Tokuyasu K."/>
            <person name="Kitaoka M."/>
        </authorList>
    </citation>
    <scope>NUCLEOTIDE SEQUENCE [LARGE SCALE GENOMIC DNA]</scope>
    <source>
        <strain evidence="8 9">BS15</strain>
    </source>
</reference>
<dbReference type="SUPFAM" id="SSF53335">
    <property type="entry name" value="S-adenosyl-L-methionine-dependent methyltransferases"/>
    <property type="match status" value="1"/>
</dbReference>
<keyword evidence="5" id="KW-0067">ATP-binding</keyword>
<name>A0AAV5GEQ1_9BASI</name>
<feature type="compositionally biased region" description="Low complexity" evidence="6">
    <location>
        <begin position="2287"/>
        <end position="2304"/>
    </location>
</feature>
<feature type="compositionally biased region" description="Acidic residues" evidence="6">
    <location>
        <begin position="2154"/>
        <end position="2166"/>
    </location>
</feature>
<dbReference type="InterPro" id="IPR029063">
    <property type="entry name" value="SAM-dependent_MTases_sf"/>
</dbReference>
<dbReference type="Gene3D" id="3.40.50.150">
    <property type="entry name" value="Vaccinia Virus protein VP39"/>
    <property type="match status" value="1"/>
</dbReference>
<dbReference type="GO" id="GO:0005524">
    <property type="term" value="F:ATP binding"/>
    <property type="evidence" value="ECO:0007669"/>
    <property type="project" value="UniProtKB-KW"/>
</dbReference>
<feature type="region of interest" description="Disordered" evidence="6">
    <location>
        <begin position="485"/>
        <end position="514"/>
    </location>
</feature>
<evidence type="ECO:0000259" key="7">
    <source>
        <dbReference type="PROSITE" id="PS51194"/>
    </source>
</evidence>
<dbReference type="InterPro" id="IPR001525">
    <property type="entry name" value="C5_MeTfrase"/>
</dbReference>
<dbReference type="GO" id="GO:0016787">
    <property type="term" value="F:hydrolase activity"/>
    <property type="evidence" value="ECO:0007669"/>
    <property type="project" value="UniProtKB-KW"/>
</dbReference>
<dbReference type="GO" id="GO:0005634">
    <property type="term" value="C:nucleus"/>
    <property type="evidence" value="ECO:0007669"/>
    <property type="project" value="TreeGrafter"/>
</dbReference>
<dbReference type="InterPro" id="IPR027417">
    <property type="entry name" value="P-loop_NTPase"/>
</dbReference>
<keyword evidence="3" id="KW-0547">Nucleotide-binding</keyword>
<dbReference type="SMART" id="SM00487">
    <property type="entry name" value="DEXDc"/>
    <property type="match status" value="1"/>
</dbReference>
<dbReference type="Gene3D" id="3.40.50.300">
    <property type="entry name" value="P-loop containing nucleotide triphosphate hydrolases"/>
    <property type="match status" value="2"/>
</dbReference>
<dbReference type="InterPro" id="IPR014001">
    <property type="entry name" value="Helicase_ATP-bd"/>
</dbReference>
<dbReference type="InterPro" id="IPR000330">
    <property type="entry name" value="SNF2_N"/>
</dbReference>
<accession>A0AAV5GEQ1</accession>
<dbReference type="GO" id="GO:0006281">
    <property type="term" value="P:DNA repair"/>
    <property type="evidence" value="ECO:0007669"/>
    <property type="project" value="TreeGrafter"/>
</dbReference>
<dbReference type="SMART" id="SM00490">
    <property type="entry name" value="HELICc"/>
    <property type="match status" value="1"/>
</dbReference>
<evidence type="ECO:0000256" key="4">
    <source>
        <dbReference type="ARBA" id="ARBA00022801"/>
    </source>
</evidence>
<dbReference type="InterPro" id="IPR049730">
    <property type="entry name" value="SNF2/RAD54-like_C"/>
</dbReference>
<keyword evidence="4" id="KW-0378">Hydrolase</keyword>
<keyword evidence="2" id="KW-0808">Transferase</keyword>
<feature type="compositionally biased region" description="Basic and acidic residues" evidence="6">
    <location>
        <begin position="1998"/>
        <end position="2016"/>
    </location>
</feature>
<dbReference type="Pfam" id="PF00145">
    <property type="entry name" value="DNA_methylase"/>
    <property type="match status" value="1"/>
</dbReference>
<evidence type="ECO:0000256" key="3">
    <source>
        <dbReference type="ARBA" id="ARBA00022741"/>
    </source>
</evidence>
<feature type="region of interest" description="Disordered" evidence="6">
    <location>
        <begin position="1350"/>
        <end position="1380"/>
    </location>
</feature>
<dbReference type="PANTHER" id="PTHR45626:SF26">
    <property type="entry name" value="FAMILY HELICASE, PUTATIVE (AFU_ORTHOLOGUE AFUA_2G09120)-RELATED"/>
    <property type="match status" value="1"/>
</dbReference>
<evidence type="ECO:0000256" key="2">
    <source>
        <dbReference type="ARBA" id="ARBA00022679"/>
    </source>
</evidence>
<dbReference type="Pfam" id="PF00271">
    <property type="entry name" value="Helicase_C"/>
    <property type="match status" value="1"/>
</dbReference>
<dbReference type="InterPro" id="IPR001650">
    <property type="entry name" value="Helicase_C-like"/>
</dbReference>
<dbReference type="EMBL" id="BQKY01000002">
    <property type="protein sequence ID" value="GJN88225.1"/>
    <property type="molecule type" value="Genomic_DNA"/>
</dbReference>
<dbReference type="CDD" id="cd18793">
    <property type="entry name" value="SF2_C_SNF"/>
    <property type="match status" value="1"/>
</dbReference>
<feature type="region of interest" description="Disordered" evidence="6">
    <location>
        <begin position="1690"/>
        <end position="1726"/>
    </location>
</feature>
<dbReference type="SUPFAM" id="SSF52540">
    <property type="entry name" value="P-loop containing nucleoside triphosphate hydrolases"/>
    <property type="match status" value="2"/>
</dbReference>
<feature type="compositionally biased region" description="Basic and acidic residues" evidence="6">
    <location>
        <begin position="2329"/>
        <end position="2345"/>
    </location>
</feature>
<evidence type="ECO:0000256" key="6">
    <source>
        <dbReference type="SAM" id="MobiDB-lite"/>
    </source>
</evidence>
<dbReference type="PROSITE" id="PS51194">
    <property type="entry name" value="HELICASE_CTER"/>
    <property type="match status" value="1"/>
</dbReference>
<dbReference type="Pfam" id="PF00176">
    <property type="entry name" value="SNF2-rel_dom"/>
    <property type="match status" value="1"/>
</dbReference>